<evidence type="ECO:0000259" key="2">
    <source>
        <dbReference type="Pfam" id="PF24553"/>
    </source>
</evidence>
<feature type="domain" description="Histone acetyltransferase Rv0428c-like C-terminal" evidence="2">
    <location>
        <begin position="172"/>
        <end position="246"/>
    </location>
</feature>
<dbReference type="InterPro" id="IPR056935">
    <property type="entry name" value="Rv0428c-like_C"/>
</dbReference>
<dbReference type="InterPro" id="IPR056934">
    <property type="entry name" value="SH3_Rv0428c"/>
</dbReference>
<dbReference type="AlphaFoldDB" id="A0A1A2VLL5"/>
<name>A0A1A2VLL5_MYCSC</name>
<reference evidence="3 4" key="1">
    <citation type="submission" date="2016-06" db="EMBL/GenBank/DDBJ databases">
        <authorList>
            <person name="Kjaerup R.B."/>
            <person name="Dalgaard T.S."/>
            <person name="Juul-Madsen H.R."/>
        </authorList>
    </citation>
    <scope>NUCLEOTIDE SEQUENCE [LARGE SCALE GENOMIC DNA]</scope>
    <source>
        <strain evidence="3 4">E2838</strain>
    </source>
</reference>
<sequence length="256" mass="26882">MFSWPELGTRVTLRYRRPPGSVPPLTDAVGHLLAVDPVVRVRTKTGAVVEVSPDDVVALRVLTDAPVRTSEIRALEHAAAVATPGAERVWLEGWLLRAGDGVDFAVPLDVSARAGTVAAIADWYERRGLTPRLAIADRLLPLPPGLSAERTERVLVRDVAPPAPDAPEPGPTTVARAALSDAPDGTRWVGLSAAGNDPATAAACEALLAGAAARGATRAYLVADGTGVLPLADALGFRAHHSRRYFPARSPAWDTV</sequence>
<dbReference type="Pfam" id="PF24553">
    <property type="entry name" value="Rv0428c_C"/>
    <property type="match status" value="2"/>
</dbReference>
<accession>A0A1A2VLL5</accession>
<evidence type="ECO:0000313" key="4">
    <source>
        <dbReference type="Proteomes" id="UP000092207"/>
    </source>
</evidence>
<dbReference type="GO" id="GO:0016740">
    <property type="term" value="F:transferase activity"/>
    <property type="evidence" value="ECO:0007669"/>
    <property type="project" value="UniProtKB-KW"/>
</dbReference>
<organism evidence="3 4">
    <name type="scientific">Mycobacterium scrofulaceum</name>
    <dbReference type="NCBI Taxonomy" id="1783"/>
    <lineage>
        <taxon>Bacteria</taxon>
        <taxon>Bacillati</taxon>
        <taxon>Actinomycetota</taxon>
        <taxon>Actinomycetes</taxon>
        <taxon>Mycobacteriales</taxon>
        <taxon>Mycobacteriaceae</taxon>
        <taxon>Mycobacterium</taxon>
    </lineage>
</organism>
<comment type="caution">
    <text evidence="3">The sequence shown here is derived from an EMBL/GenBank/DDBJ whole genome shotgun (WGS) entry which is preliminary data.</text>
</comment>
<feature type="domain" description="Histone acetyltransferase Rv0428c-like SH3" evidence="1">
    <location>
        <begin position="5"/>
        <end position="60"/>
    </location>
</feature>
<gene>
    <name evidence="3" type="ORF">A5679_01375</name>
</gene>
<protein>
    <submittedName>
        <fullName evidence="3">GCN5 family acetyltransferase</fullName>
    </submittedName>
</protein>
<evidence type="ECO:0000313" key="3">
    <source>
        <dbReference type="EMBL" id="OBI01493.1"/>
    </source>
</evidence>
<dbReference type="Proteomes" id="UP000092207">
    <property type="component" value="Unassembled WGS sequence"/>
</dbReference>
<dbReference type="EMBL" id="LZJY01000235">
    <property type="protein sequence ID" value="OBI01493.1"/>
    <property type="molecule type" value="Genomic_DNA"/>
</dbReference>
<dbReference type="RefSeq" id="WP_067306716.1">
    <property type="nucleotide sequence ID" value="NZ_LZJY01000235.1"/>
</dbReference>
<proteinExistence type="predicted"/>
<dbReference type="Pfam" id="PF24551">
    <property type="entry name" value="SH3_Rv0428c"/>
    <property type="match status" value="1"/>
</dbReference>
<keyword evidence="3" id="KW-0808">Transferase</keyword>
<evidence type="ECO:0000259" key="1">
    <source>
        <dbReference type="Pfam" id="PF24551"/>
    </source>
</evidence>
<feature type="domain" description="Histone acetyltransferase Rv0428c-like C-terminal" evidence="2">
    <location>
        <begin position="69"/>
        <end position="165"/>
    </location>
</feature>